<feature type="region of interest" description="Disordered" evidence="1">
    <location>
        <begin position="1"/>
        <end position="87"/>
    </location>
</feature>
<sequence>MEKLGFKGKRVESGPTPTLPEASRVPLGPKKKSPNQRPKQPLLDRREPFEERRILEHSRRFSQLEALDREWKASKSRKTPPPGSYVYFNKKAEYRSPAGLYSTNDQPAGHFVRYPQKARKKKKKTGKRTDWAAPHIHSTRKEHANGETQRQGRDGPAAIRGVAPPPVSRASPPPHPKAFPHRFGRPALRVLFFHFSTLFNQNSHTEVIFLAQNFLEFSQITP</sequence>
<name>A0A8S1H0D3_9PELO</name>
<keyword evidence="3" id="KW-1185">Reference proteome</keyword>
<feature type="compositionally biased region" description="Basic and acidic residues" evidence="1">
    <location>
        <begin position="1"/>
        <end position="12"/>
    </location>
</feature>
<dbReference type="Proteomes" id="UP000835052">
    <property type="component" value="Unassembled WGS sequence"/>
</dbReference>
<feature type="compositionally biased region" description="Basic and acidic residues" evidence="1">
    <location>
        <begin position="42"/>
        <end position="59"/>
    </location>
</feature>
<evidence type="ECO:0000313" key="3">
    <source>
        <dbReference type="Proteomes" id="UP000835052"/>
    </source>
</evidence>
<feature type="region of interest" description="Disordered" evidence="1">
    <location>
        <begin position="116"/>
        <end position="176"/>
    </location>
</feature>
<organism evidence="2 3">
    <name type="scientific">Caenorhabditis auriculariae</name>
    <dbReference type="NCBI Taxonomy" id="2777116"/>
    <lineage>
        <taxon>Eukaryota</taxon>
        <taxon>Metazoa</taxon>
        <taxon>Ecdysozoa</taxon>
        <taxon>Nematoda</taxon>
        <taxon>Chromadorea</taxon>
        <taxon>Rhabditida</taxon>
        <taxon>Rhabditina</taxon>
        <taxon>Rhabditomorpha</taxon>
        <taxon>Rhabditoidea</taxon>
        <taxon>Rhabditidae</taxon>
        <taxon>Peloderinae</taxon>
        <taxon>Caenorhabditis</taxon>
    </lineage>
</organism>
<feature type="compositionally biased region" description="Pro residues" evidence="1">
    <location>
        <begin position="163"/>
        <end position="176"/>
    </location>
</feature>
<proteinExistence type="predicted"/>
<accession>A0A8S1H0D3</accession>
<feature type="compositionally biased region" description="Basic and acidic residues" evidence="1">
    <location>
        <begin position="139"/>
        <end position="153"/>
    </location>
</feature>
<gene>
    <name evidence="2" type="ORF">CAUJ_LOCUS5625</name>
</gene>
<evidence type="ECO:0000313" key="2">
    <source>
        <dbReference type="EMBL" id="CAD6189706.1"/>
    </source>
</evidence>
<dbReference type="AlphaFoldDB" id="A0A8S1H0D3"/>
<feature type="compositionally biased region" description="Basic residues" evidence="1">
    <location>
        <begin position="116"/>
        <end position="126"/>
    </location>
</feature>
<protein>
    <submittedName>
        <fullName evidence="2">Uncharacterized protein</fullName>
    </submittedName>
</protein>
<comment type="caution">
    <text evidence="2">The sequence shown here is derived from an EMBL/GenBank/DDBJ whole genome shotgun (WGS) entry which is preliminary data.</text>
</comment>
<dbReference type="EMBL" id="CAJGYM010000011">
    <property type="protein sequence ID" value="CAD6189706.1"/>
    <property type="molecule type" value="Genomic_DNA"/>
</dbReference>
<evidence type="ECO:0000256" key="1">
    <source>
        <dbReference type="SAM" id="MobiDB-lite"/>
    </source>
</evidence>
<reference evidence="2" key="1">
    <citation type="submission" date="2020-10" db="EMBL/GenBank/DDBJ databases">
        <authorList>
            <person name="Kikuchi T."/>
        </authorList>
    </citation>
    <scope>NUCLEOTIDE SEQUENCE</scope>
    <source>
        <strain evidence="2">NKZ352</strain>
    </source>
</reference>